<feature type="non-terminal residue" evidence="2">
    <location>
        <position position="1"/>
    </location>
</feature>
<dbReference type="Proteomes" id="UP000294823">
    <property type="component" value="Unassembled WGS sequence"/>
</dbReference>
<dbReference type="Gene3D" id="3.40.50.620">
    <property type="entry name" value="HUPs"/>
    <property type="match status" value="1"/>
</dbReference>
<evidence type="ECO:0000313" key="3">
    <source>
        <dbReference type="Proteomes" id="UP000294823"/>
    </source>
</evidence>
<feature type="non-terminal residue" evidence="2">
    <location>
        <position position="74"/>
    </location>
</feature>
<accession>A0ABY2D1C1</accession>
<evidence type="ECO:0000313" key="2">
    <source>
        <dbReference type="EMBL" id="TDA70793.1"/>
    </source>
</evidence>
<reference evidence="2 3" key="1">
    <citation type="submission" date="2019-03" db="EMBL/GenBank/DDBJ databases">
        <title>Halomonas marinisediminis sp. nov., a moderately halophilic bacterium isolated from the Bohai Gulf.</title>
        <authorList>
            <person name="Ji X."/>
        </authorList>
    </citation>
    <scope>NUCLEOTIDE SEQUENCE [LARGE SCALE GENOMIC DNA]</scope>
    <source>
        <strain evidence="2 3">204</strain>
    </source>
</reference>
<gene>
    <name evidence="2" type="ORF">E0702_18680</name>
</gene>
<proteinExistence type="predicted"/>
<organism evidence="2 3">
    <name type="scientific">Halomonas marinisediminis</name>
    <dbReference type="NCBI Taxonomy" id="2546095"/>
    <lineage>
        <taxon>Bacteria</taxon>
        <taxon>Pseudomonadati</taxon>
        <taxon>Pseudomonadota</taxon>
        <taxon>Gammaproteobacteria</taxon>
        <taxon>Oceanospirillales</taxon>
        <taxon>Halomonadaceae</taxon>
        <taxon>Halomonas</taxon>
    </lineage>
</organism>
<dbReference type="Pfam" id="PF00733">
    <property type="entry name" value="Asn_synthase"/>
    <property type="match status" value="1"/>
</dbReference>
<dbReference type="InterPro" id="IPR014729">
    <property type="entry name" value="Rossmann-like_a/b/a_fold"/>
</dbReference>
<dbReference type="InterPro" id="IPR001962">
    <property type="entry name" value="Asn_synthase"/>
</dbReference>
<dbReference type="RefSeq" id="WP_205742177.1">
    <property type="nucleotide sequence ID" value="NZ_SLTR01000830.1"/>
</dbReference>
<evidence type="ECO:0000259" key="1">
    <source>
        <dbReference type="Pfam" id="PF00733"/>
    </source>
</evidence>
<feature type="domain" description="Asparagine synthetase" evidence="1">
    <location>
        <begin position="2"/>
        <end position="61"/>
    </location>
</feature>
<protein>
    <recommendedName>
        <fullName evidence="1">Asparagine synthetase domain-containing protein</fullName>
    </recommendedName>
</protein>
<dbReference type="EMBL" id="SLTR01000830">
    <property type="protein sequence ID" value="TDA70793.1"/>
    <property type="molecule type" value="Genomic_DNA"/>
</dbReference>
<keyword evidence="3" id="KW-1185">Reference proteome</keyword>
<comment type="caution">
    <text evidence="2">The sequence shown here is derived from an EMBL/GenBank/DDBJ whole genome shotgun (WGS) entry which is preliminary data.</text>
</comment>
<name>A0ABY2D1C1_9GAMM</name>
<sequence>YAVPGRVRLPGAAADKHLLRVCFPDLLAAPVLAQAKRGFTLPIRRWMLGPLRDVCESAMLQVRRSGLLEAREAD</sequence>